<name>A0A8K1FV33_9PASS</name>
<proteinExistence type="predicted"/>
<protein>
    <submittedName>
        <fullName evidence="2">Uncharacterized protein</fullName>
    </submittedName>
</protein>
<feature type="region of interest" description="Disordered" evidence="1">
    <location>
        <begin position="140"/>
        <end position="168"/>
    </location>
</feature>
<gene>
    <name evidence="2" type="ORF">HGM15179_019478</name>
</gene>
<dbReference type="EMBL" id="SWJQ01001695">
    <property type="protein sequence ID" value="TRZ07628.1"/>
    <property type="molecule type" value="Genomic_DNA"/>
</dbReference>
<evidence type="ECO:0000313" key="3">
    <source>
        <dbReference type="Proteomes" id="UP000796761"/>
    </source>
</evidence>
<evidence type="ECO:0000256" key="1">
    <source>
        <dbReference type="SAM" id="MobiDB-lite"/>
    </source>
</evidence>
<comment type="caution">
    <text evidence="2">The sequence shown here is derived from an EMBL/GenBank/DDBJ whole genome shotgun (WGS) entry which is preliminary data.</text>
</comment>
<dbReference type="OrthoDB" id="9398059at2759"/>
<dbReference type="Proteomes" id="UP000796761">
    <property type="component" value="Unassembled WGS sequence"/>
</dbReference>
<sequence>MVCSLSRIRAEISRGTDETPDPGMENPEWCGEWEVMGQTLKEISDMIAWNFPPEQIQNPAEVGKYLKEKCNDDSNEKKLIAICWALAYAYRTLLDTVRQQIKSGGRKINQQTSQLLRLQPNQTDNLSRWQLLLSREKNHKTKTNCPVDDDDDDDKRGGPSKPAIDSEPEITIESLSIKDLRGLRKDYIL</sequence>
<evidence type="ECO:0000313" key="2">
    <source>
        <dbReference type="EMBL" id="TRZ07628.1"/>
    </source>
</evidence>
<accession>A0A8K1FV33</accession>
<reference evidence="2" key="1">
    <citation type="submission" date="2019-04" db="EMBL/GenBank/DDBJ databases">
        <title>Genome assembly of Zosterops borbonicus 15179.</title>
        <authorList>
            <person name="Leroy T."/>
            <person name="Anselmetti Y."/>
            <person name="Tilak M.-K."/>
            <person name="Nabholz B."/>
        </authorList>
    </citation>
    <scope>NUCLEOTIDE SEQUENCE</scope>
    <source>
        <strain evidence="2">HGM_15179</strain>
        <tissue evidence="2">Muscle</tissue>
    </source>
</reference>
<dbReference type="AlphaFoldDB" id="A0A8K1FV33"/>
<keyword evidence="3" id="KW-1185">Reference proteome</keyword>
<organism evidence="2 3">
    <name type="scientific">Zosterops borbonicus</name>
    <dbReference type="NCBI Taxonomy" id="364589"/>
    <lineage>
        <taxon>Eukaryota</taxon>
        <taxon>Metazoa</taxon>
        <taxon>Chordata</taxon>
        <taxon>Craniata</taxon>
        <taxon>Vertebrata</taxon>
        <taxon>Euteleostomi</taxon>
        <taxon>Archelosauria</taxon>
        <taxon>Archosauria</taxon>
        <taxon>Dinosauria</taxon>
        <taxon>Saurischia</taxon>
        <taxon>Theropoda</taxon>
        <taxon>Coelurosauria</taxon>
        <taxon>Aves</taxon>
        <taxon>Neognathae</taxon>
        <taxon>Neoaves</taxon>
        <taxon>Telluraves</taxon>
        <taxon>Australaves</taxon>
        <taxon>Passeriformes</taxon>
        <taxon>Sylvioidea</taxon>
        <taxon>Zosteropidae</taxon>
        <taxon>Zosterops</taxon>
    </lineage>
</organism>